<dbReference type="RefSeq" id="WP_013031404.1">
    <property type="nucleotide sequence ID" value="NC_013960.1"/>
</dbReference>
<dbReference type="EMBL" id="CP001798">
    <property type="protein sequence ID" value="ADE13508.1"/>
    <property type="molecule type" value="Genomic_DNA"/>
</dbReference>
<organism evidence="1 2">
    <name type="scientific">Nitrosococcus halophilus (strain Nc4)</name>
    <dbReference type="NCBI Taxonomy" id="472759"/>
    <lineage>
        <taxon>Bacteria</taxon>
        <taxon>Pseudomonadati</taxon>
        <taxon>Pseudomonadota</taxon>
        <taxon>Gammaproteobacteria</taxon>
        <taxon>Chromatiales</taxon>
        <taxon>Chromatiaceae</taxon>
        <taxon>Nitrosococcus</taxon>
    </lineage>
</organism>
<dbReference type="KEGG" id="nhl:Nhal_0310"/>
<reference evidence="2" key="1">
    <citation type="submission" date="2010-04" db="EMBL/GenBank/DDBJ databases">
        <title>Complete genome sequence of Nitrosococcus halophilus Nc4, a salt-adapted, aerobic obligate ammonia-oxidizing sulfur purple bacterium.</title>
        <authorList>
            <consortium name="US DOE Joint Genome Institute"/>
            <person name="Campbell M.A."/>
            <person name="Malfatti S.A."/>
            <person name="Chain P.S.G."/>
            <person name="Heidelberg J.F."/>
            <person name="Ward B.B."/>
            <person name="Klotz M.G."/>
        </authorList>
    </citation>
    <scope>NUCLEOTIDE SEQUENCE [LARGE SCALE GENOMIC DNA]</scope>
    <source>
        <strain evidence="2">Nc4</strain>
    </source>
</reference>
<dbReference type="PANTHER" id="PTHR33973:SF4">
    <property type="entry name" value="OS07G0153300 PROTEIN"/>
    <property type="match status" value="1"/>
</dbReference>
<dbReference type="InterPro" id="IPR010775">
    <property type="entry name" value="DUF1365"/>
</dbReference>
<evidence type="ECO:0008006" key="3">
    <source>
        <dbReference type="Google" id="ProtNLM"/>
    </source>
</evidence>
<sequence length="196" mass="23330">MHSCIYLGQVRHRRFQPVEHQFQYRLFQMYLDLDELPELFDPYWLWSSRRPALAWFRRRDHLGGARLPLAEAVRDGVQQQTGHRPKGPIRLLTHLRYWGYGFNPVSFYYCFAPDGSQLEAIVAEINNTPWGEQYSYALEVRDSPGNFGHLRFEFSKCFHVSPFMPLEIRYRWHFTTPGPRLAVHMENWKAGHKIFG</sequence>
<protein>
    <recommendedName>
        <fullName evidence="3">DUF1365 domain-containing protein</fullName>
    </recommendedName>
</protein>
<dbReference type="OrthoDB" id="9778801at2"/>
<gene>
    <name evidence="1" type="ordered locus">Nhal_0310</name>
</gene>
<dbReference type="HOGENOM" id="CLU_065913_0_0_6"/>
<dbReference type="eggNOG" id="COG3496">
    <property type="taxonomic scope" value="Bacteria"/>
</dbReference>
<dbReference type="STRING" id="472759.Nhal_0310"/>
<evidence type="ECO:0000313" key="2">
    <source>
        <dbReference type="Proteomes" id="UP000001844"/>
    </source>
</evidence>
<keyword evidence="2" id="KW-1185">Reference proteome</keyword>
<name>D5BUV8_NITHN</name>
<accession>D5BUV8</accession>
<dbReference type="PANTHER" id="PTHR33973">
    <property type="entry name" value="OS07G0153300 PROTEIN"/>
    <property type="match status" value="1"/>
</dbReference>
<proteinExistence type="predicted"/>
<dbReference type="Pfam" id="PF07103">
    <property type="entry name" value="DUF1365"/>
    <property type="match status" value="1"/>
</dbReference>
<dbReference type="AlphaFoldDB" id="D5BUV8"/>
<dbReference type="Proteomes" id="UP000001844">
    <property type="component" value="Chromosome"/>
</dbReference>
<evidence type="ECO:0000313" key="1">
    <source>
        <dbReference type="EMBL" id="ADE13508.1"/>
    </source>
</evidence>